<keyword evidence="5" id="KW-1185">Reference proteome</keyword>
<dbReference type="PROSITE" id="PS51318">
    <property type="entry name" value="TAT"/>
    <property type="match status" value="1"/>
</dbReference>
<comment type="caution">
    <text evidence="4">The sequence shown here is derived from an EMBL/GenBank/DDBJ whole genome shotgun (WGS) entry which is preliminary data.</text>
</comment>
<comment type="similarity">
    <text evidence="2">Belongs to the thioredoxin family. DsbA subfamily.</text>
</comment>
<dbReference type="Gene3D" id="3.40.30.10">
    <property type="entry name" value="Glutaredoxin"/>
    <property type="match status" value="1"/>
</dbReference>
<dbReference type="PANTHER" id="PTHR13887:SF56">
    <property type="entry name" value="THIOREDOXIN-LIKE REDUCTASE RV2466C"/>
    <property type="match status" value="1"/>
</dbReference>
<evidence type="ECO:0000256" key="2">
    <source>
        <dbReference type="ARBA" id="ARBA00005791"/>
    </source>
</evidence>
<feature type="domain" description="Thioredoxin" evidence="3">
    <location>
        <begin position="22"/>
        <end position="217"/>
    </location>
</feature>
<proteinExistence type="inferred from homology"/>
<dbReference type="InterPro" id="IPR006311">
    <property type="entry name" value="TAT_signal"/>
</dbReference>
<dbReference type="InterPro" id="IPR013766">
    <property type="entry name" value="Thioredoxin_domain"/>
</dbReference>
<dbReference type="InterPro" id="IPR019546">
    <property type="entry name" value="TAT_signal_bac_arc"/>
</dbReference>
<dbReference type="PROSITE" id="PS51352">
    <property type="entry name" value="THIOREDOXIN_2"/>
    <property type="match status" value="1"/>
</dbReference>
<dbReference type="InterPro" id="IPR036249">
    <property type="entry name" value="Thioredoxin-like_sf"/>
</dbReference>
<comment type="function">
    <text evidence="1">May be required for disulfide bond formation in some proteins.</text>
</comment>
<evidence type="ECO:0000259" key="3">
    <source>
        <dbReference type="PROSITE" id="PS51352"/>
    </source>
</evidence>
<dbReference type="InterPro" id="IPR012336">
    <property type="entry name" value="Thioredoxin-like_fold"/>
</dbReference>
<organism evidence="4 5">
    <name type="scientific">Stappia taiwanensis</name>
    <dbReference type="NCBI Taxonomy" id="992267"/>
    <lineage>
        <taxon>Bacteria</taxon>
        <taxon>Pseudomonadati</taxon>
        <taxon>Pseudomonadota</taxon>
        <taxon>Alphaproteobacteria</taxon>
        <taxon>Hyphomicrobiales</taxon>
        <taxon>Stappiaceae</taxon>
        <taxon>Stappia</taxon>
    </lineage>
</organism>
<dbReference type="Proteomes" id="UP000559404">
    <property type="component" value="Unassembled WGS sequence"/>
</dbReference>
<evidence type="ECO:0000313" key="4">
    <source>
        <dbReference type="EMBL" id="MBA4611981.1"/>
    </source>
</evidence>
<reference evidence="4 5" key="2">
    <citation type="submission" date="2020-08" db="EMBL/GenBank/DDBJ databases">
        <title>Stappia taiwanensis sp. nov., isolated from a coastal thermal spring.</title>
        <authorList>
            <person name="Kampfer P."/>
        </authorList>
    </citation>
    <scope>NUCLEOTIDE SEQUENCE [LARGE SCALE GENOMIC DNA]</scope>
    <source>
        <strain evidence="4 5">DSM 23284</strain>
    </source>
</reference>
<dbReference type="SUPFAM" id="SSF52833">
    <property type="entry name" value="Thioredoxin-like"/>
    <property type="match status" value="1"/>
</dbReference>
<gene>
    <name evidence="4" type="ORF">H1W37_09980</name>
</gene>
<dbReference type="EMBL" id="JACEON010000008">
    <property type="protein sequence ID" value="MBA4611981.1"/>
    <property type="molecule type" value="Genomic_DNA"/>
</dbReference>
<name>A0A838XSE3_9HYPH</name>
<dbReference type="NCBIfam" id="TIGR01409">
    <property type="entry name" value="TAT_signal_seq"/>
    <property type="match status" value="1"/>
</dbReference>
<dbReference type="PANTHER" id="PTHR13887">
    <property type="entry name" value="GLUTATHIONE S-TRANSFERASE KAPPA"/>
    <property type="match status" value="1"/>
</dbReference>
<evidence type="ECO:0000313" key="5">
    <source>
        <dbReference type="Proteomes" id="UP000559404"/>
    </source>
</evidence>
<sequence>MGNPHVTLDRRQFVTRTGIGALAIGLGAFPLSALAETVDMAELMKPGALPENALGAEDAPVTVVEYASMTCGHCANFHKDAFPHLKKEYIDTGKVRYVFREFPLDPVAAAAFMLARCAPEGKYFDVVDLLFEDQRAWAFTDNPYNSLLNFAKQIGFTQESFDACLKDQTLLDGINGIKDRAAQEFGVSSTPTFFFNGKKESGAQSIEQLDTAIGKLL</sequence>
<dbReference type="Pfam" id="PF13462">
    <property type="entry name" value="Thioredoxin_4"/>
    <property type="match status" value="1"/>
</dbReference>
<reference evidence="4 5" key="1">
    <citation type="submission" date="2020-07" db="EMBL/GenBank/DDBJ databases">
        <authorList>
            <person name="Li M."/>
        </authorList>
    </citation>
    <scope>NUCLEOTIDE SEQUENCE [LARGE SCALE GENOMIC DNA]</scope>
    <source>
        <strain evidence="4 5">DSM 23284</strain>
    </source>
</reference>
<accession>A0A838XSE3</accession>
<dbReference type="RefSeq" id="WP_181760185.1">
    <property type="nucleotide sequence ID" value="NZ_BMCR01000003.1"/>
</dbReference>
<protein>
    <submittedName>
        <fullName evidence="4">DsbA family protein</fullName>
    </submittedName>
</protein>
<evidence type="ECO:0000256" key="1">
    <source>
        <dbReference type="ARBA" id="ARBA00003565"/>
    </source>
</evidence>
<dbReference type="AlphaFoldDB" id="A0A838XSE3"/>